<evidence type="ECO:0000313" key="6">
    <source>
        <dbReference type="EMBL" id="EFM09471.1"/>
    </source>
</evidence>
<feature type="domain" description="IclR-ED" evidence="5">
    <location>
        <begin position="76"/>
        <end position="259"/>
    </location>
</feature>
<name>E0ID16_9BACL</name>
<feature type="domain" description="HTH iclR-type" evidence="4">
    <location>
        <begin position="14"/>
        <end position="75"/>
    </location>
</feature>
<keyword evidence="3" id="KW-0804">Transcription</keyword>
<dbReference type="InterPro" id="IPR050707">
    <property type="entry name" value="HTH_MetabolicPath_Reg"/>
</dbReference>
<dbReference type="PANTHER" id="PTHR30136">
    <property type="entry name" value="HELIX-TURN-HELIX TRANSCRIPTIONAL REGULATOR, ICLR FAMILY"/>
    <property type="match status" value="1"/>
</dbReference>
<dbReference type="eggNOG" id="COG1414">
    <property type="taxonomic scope" value="Bacteria"/>
</dbReference>
<dbReference type="PROSITE" id="PS51078">
    <property type="entry name" value="ICLR_ED"/>
    <property type="match status" value="1"/>
</dbReference>
<dbReference type="STRING" id="717606.PaecuDRAFT_3518"/>
<dbReference type="SMART" id="SM00346">
    <property type="entry name" value="HTH_ICLR"/>
    <property type="match status" value="1"/>
</dbReference>
<organism evidence="6 7">
    <name type="scientific">Paenibacillus curdlanolyticus YK9</name>
    <dbReference type="NCBI Taxonomy" id="717606"/>
    <lineage>
        <taxon>Bacteria</taxon>
        <taxon>Bacillati</taxon>
        <taxon>Bacillota</taxon>
        <taxon>Bacilli</taxon>
        <taxon>Bacillales</taxon>
        <taxon>Paenibacillaceae</taxon>
        <taxon>Paenibacillus</taxon>
    </lineage>
</organism>
<dbReference type="PANTHER" id="PTHR30136:SF24">
    <property type="entry name" value="HTH-TYPE TRANSCRIPTIONAL REPRESSOR ALLR"/>
    <property type="match status" value="1"/>
</dbReference>
<dbReference type="SUPFAM" id="SSF46785">
    <property type="entry name" value="Winged helix' DNA-binding domain"/>
    <property type="match status" value="1"/>
</dbReference>
<dbReference type="Proteomes" id="UP000005387">
    <property type="component" value="Unassembled WGS sequence"/>
</dbReference>
<evidence type="ECO:0000256" key="1">
    <source>
        <dbReference type="ARBA" id="ARBA00023015"/>
    </source>
</evidence>
<dbReference type="InterPro" id="IPR036390">
    <property type="entry name" value="WH_DNA-bd_sf"/>
</dbReference>
<dbReference type="Gene3D" id="1.10.10.10">
    <property type="entry name" value="Winged helix-like DNA-binding domain superfamily/Winged helix DNA-binding domain"/>
    <property type="match status" value="1"/>
</dbReference>
<dbReference type="Pfam" id="PF09339">
    <property type="entry name" value="HTH_IclR"/>
    <property type="match status" value="1"/>
</dbReference>
<dbReference type="GO" id="GO:0045892">
    <property type="term" value="P:negative regulation of DNA-templated transcription"/>
    <property type="evidence" value="ECO:0007669"/>
    <property type="project" value="UniProtKB-ARBA"/>
</dbReference>
<evidence type="ECO:0000259" key="4">
    <source>
        <dbReference type="PROSITE" id="PS51077"/>
    </source>
</evidence>
<evidence type="ECO:0000313" key="7">
    <source>
        <dbReference type="Proteomes" id="UP000005387"/>
    </source>
</evidence>
<keyword evidence="7" id="KW-1185">Reference proteome</keyword>
<dbReference type="InterPro" id="IPR029016">
    <property type="entry name" value="GAF-like_dom_sf"/>
</dbReference>
<reference evidence="6 7" key="1">
    <citation type="submission" date="2010-07" db="EMBL/GenBank/DDBJ databases">
        <title>The draft genome of Paenibacillus curdlanolyticus YK9.</title>
        <authorList>
            <consortium name="US DOE Joint Genome Institute (JGI-PGF)"/>
            <person name="Lucas S."/>
            <person name="Copeland A."/>
            <person name="Lapidus A."/>
            <person name="Cheng J.-F."/>
            <person name="Bruce D."/>
            <person name="Goodwin L."/>
            <person name="Pitluck S."/>
            <person name="Land M.L."/>
            <person name="Hauser L."/>
            <person name="Chang Y.-J."/>
            <person name="Jeffries C."/>
            <person name="Anderson I.J."/>
            <person name="Johnson E."/>
            <person name="Loganathan U."/>
            <person name="Mulhopadhyay B."/>
            <person name="Kyrpides N."/>
            <person name="Woyke T.J."/>
        </authorList>
    </citation>
    <scope>NUCLEOTIDE SEQUENCE [LARGE SCALE GENOMIC DNA]</scope>
    <source>
        <strain evidence="6 7">YK9</strain>
    </source>
</reference>
<dbReference type="GO" id="GO:0003677">
    <property type="term" value="F:DNA binding"/>
    <property type="evidence" value="ECO:0007669"/>
    <property type="project" value="UniProtKB-KW"/>
</dbReference>
<evidence type="ECO:0000256" key="2">
    <source>
        <dbReference type="ARBA" id="ARBA00023125"/>
    </source>
</evidence>
<dbReference type="AlphaFoldDB" id="E0ID16"/>
<dbReference type="InterPro" id="IPR014757">
    <property type="entry name" value="Tscrpt_reg_IclR_C"/>
</dbReference>
<keyword evidence="1" id="KW-0805">Transcription regulation</keyword>
<proteinExistence type="predicted"/>
<evidence type="ECO:0000256" key="3">
    <source>
        <dbReference type="ARBA" id="ARBA00023163"/>
    </source>
</evidence>
<dbReference type="PROSITE" id="PS51077">
    <property type="entry name" value="HTH_ICLR"/>
    <property type="match status" value="1"/>
</dbReference>
<dbReference type="EMBL" id="AEDD01000010">
    <property type="protein sequence ID" value="EFM09471.1"/>
    <property type="molecule type" value="Genomic_DNA"/>
</dbReference>
<protein>
    <submittedName>
        <fullName evidence="6">Transcriptional regulator, IclR family</fullName>
    </submittedName>
</protein>
<gene>
    <name evidence="6" type="ORF">PaecuDRAFT_3518</name>
</gene>
<sequence>MEMWGNEMERKYWVPAIERANDVLEQIASQPSKLKLMDLSAATGINKSTMFSLLQTMETLNWVIKEPGDTYALGAVFGVLGNAYFAGMNLVKLFEEKAEQTMRKLGETIQLARLEKGELVYLAKKEAATHVRLISEPGMRLPAYATAMGKALLASLENEQIDALYADEDYQAFTPNTVKSTLELQQHINEARALGYALDREEVALGFCCVAAPVLDRGGKAIGAVSCSMSVHHWPAKQALAVEEIQQLARSLSASGVTE</sequence>
<dbReference type="GO" id="GO:0003700">
    <property type="term" value="F:DNA-binding transcription factor activity"/>
    <property type="evidence" value="ECO:0007669"/>
    <property type="project" value="TreeGrafter"/>
</dbReference>
<dbReference type="Gene3D" id="3.30.450.40">
    <property type="match status" value="1"/>
</dbReference>
<dbReference type="InterPro" id="IPR036388">
    <property type="entry name" value="WH-like_DNA-bd_sf"/>
</dbReference>
<dbReference type="Pfam" id="PF01614">
    <property type="entry name" value="IclR_C"/>
    <property type="match status" value="1"/>
</dbReference>
<accession>E0ID16</accession>
<dbReference type="InterPro" id="IPR005471">
    <property type="entry name" value="Tscrpt_reg_IclR_N"/>
</dbReference>
<keyword evidence="2" id="KW-0238">DNA-binding</keyword>
<evidence type="ECO:0000259" key="5">
    <source>
        <dbReference type="PROSITE" id="PS51078"/>
    </source>
</evidence>
<dbReference type="SUPFAM" id="SSF55781">
    <property type="entry name" value="GAF domain-like"/>
    <property type="match status" value="1"/>
</dbReference>